<dbReference type="RefSeq" id="XP_046050367.1">
    <property type="nucleotide sequence ID" value="XM_046195591.1"/>
</dbReference>
<dbReference type="Proteomes" id="UP000720189">
    <property type="component" value="Unassembled WGS sequence"/>
</dbReference>
<dbReference type="InterPro" id="IPR036770">
    <property type="entry name" value="Ankyrin_rpt-contain_sf"/>
</dbReference>
<dbReference type="Pfam" id="PF12796">
    <property type="entry name" value="Ank_2"/>
    <property type="match status" value="2"/>
</dbReference>
<sequence length="217" mass="24389">MDPFEAIYRVAQKELQGETPLFLAVSYGNNALFKRLLEKSEQRAKFKDTDIGHDCLNCAIIQDNKEIVKALVELPLFEFDWIHHPMVSLKAISHLHTAATLGRFEAFKIMVDIESVDIGGRDPYGKTTLHHACDVGSMEIVEFLGIVQALLNLDTVDPDSNDLEGKSPFYYAVLSGNDAIAKILADDKRVDRSIEGKAKEDRPDYEKTRPILIVEEV</sequence>
<name>A0A9P9HBB2_FUSRE</name>
<evidence type="ECO:0000256" key="1">
    <source>
        <dbReference type="ARBA" id="ARBA00022737"/>
    </source>
</evidence>
<keyword evidence="2" id="KW-0040">ANK repeat</keyword>
<dbReference type="EMBL" id="JAGMUX010000007">
    <property type="protein sequence ID" value="KAH7254120.1"/>
    <property type="molecule type" value="Genomic_DNA"/>
</dbReference>
<dbReference type="SMART" id="SM00248">
    <property type="entry name" value="ANK"/>
    <property type="match status" value="4"/>
</dbReference>
<proteinExistence type="predicted"/>
<keyword evidence="1" id="KW-0677">Repeat</keyword>
<evidence type="ECO:0000313" key="3">
    <source>
        <dbReference type="EMBL" id="KAH7254120.1"/>
    </source>
</evidence>
<dbReference type="Gene3D" id="1.25.40.20">
    <property type="entry name" value="Ankyrin repeat-containing domain"/>
    <property type="match status" value="1"/>
</dbReference>
<dbReference type="GeneID" id="70225545"/>
<reference evidence="3" key="1">
    <citation type="journal article" date="2021" name="Nat. Commun.">
        <title>Genetic determinants of endophytism in the Arabidopsis root mycobiome.</title>
        <authorList>
            <person name="Mesny F."/>
            <person name="Miyauchi S."/>
            <person name="Thiergart T."/>
            <person name="Pickel B."/>
            <person name="Atanasova L."/>
            <person name="Karlsson M."/>
            <person name="Huettel B."/>
            <person name="Barry K.W."/>
            <person name="Haridas S."/>
            <person name="Chen C."/>
            <person name="Bauer D."/>
            <person name="Andreopoulos W."/>
            <person name="Pangilinan J."/>
            <person name="LaButti K."/>
            <person name="Riley R."/>
            <person name="Lipzen A."/>
            <person name="Clum A."/>
            <person name="Drula E."/>
            <person name="Henrissat B."/>
            <person name="Kohler A."/>
            <person name="Grigoriev I.V."/>
            <person name="Martin F.M."/>
            <person name="Hacquard S."/>
        </authorList>
    </citation>
    <scope>NUCLEOTIDE SEQUENCE</scope>
    <source>
        <strain evidence="3">MPI-CAGE-AT-0023</strain>
    </source>
</reference>
<evidence type="ECO:0000313" key="4">
    <source>
        <dbReference type="Proteomes" id="UP000720189"/>
    </source>
</evidence>
<organism evidence="3 4">
    <name type="scientific">Fusarium redolens</name>
    <dbReference type="NCBI Taxonomy" id="48865"/>
    <lineage>
        <taxon>Eukaryota</taxon>
        <taxon>Fungi</taxon>
        <taxon>Dikarya</taxon>
        <taxon>Ascomycota</taxon>
        <taxon>Pezizomycotina</taxon>
        <taxon>Sordariomycetes</taxon>
        <taxon>Hypocreomycetidae</taxon>
        <taxon>Hypocreales</taxon>
        <taxon>Nectriaceae</taxon>
        <taxon>Fusarium</taxon>
        <taxon>Fusarium redolens species complex</taxon>
    </lineage>
</organism>
<keyword evidence="4" id="KW-1185">Reference proteome</keyword>
<evidence type="ECO:0000256" key="2">
    <source>
        <dbReference type="ARBA" id="ARBA00023043"/>
    </source>
</evidence>
<dbReference type="AlphaFoldDB" id="A0A9P9HBB2"/>
<comment type="caution">
    <text evidence="3">The sequence shown here is derived from an EMBL/GenBank/DDBJ whole genome shotgun (WGS) entry which is preliminary data.</text>
</comment>
<dbReference type="OrthoDB" id="426293at2759"/>
<dbReference type="PANTHER" id="PTHR24198">
    <property type="entry name" value="ANKYRIN REPEAT AND PROTEIN KINASE DOMAIN-CONTAINING PROTEIN"/>
    <property type="match status" value="1"/>
</dbReference>
<dbReference type="SUPFAM" id="SSF48403">
    <property type="entry name" value="Ankyrin repeat"/>
    <property type="match status" value="1"/>
</dbReference>
<dbReference type="InterPro" id="IPR002110">
    <property type="entry name" value="Ankyrin_rpt"/>
</dbReference>
<accession>A0A9P9HBB2</accession>
<protein>
    <submittedName>
        <fullName evidence="3">Ankyrin repeat-containing domain protein</fullName>
    </submittedName>
</protein>
<gene>
    <name evidence="3" type="ORF">BKA55DRAFT_593731</name>
</gene>
<dbReference type="PANTHER" id="PTHR24198:SF165">
    <property type="entry name" value="ANKYRIN REPEAT-CONTAINING PROTEIN-RELATED"/>
    <property type="match status" value="1"/>
</dbReference>